<dbReference type="GO" id="GO:0097367">
    <property type="term" value="F:carbohydrate derivative binding"/>
    <property type="evidence" value="ECO:0007669"/>
    <property type="project" value="InterPro"/>
</dbReference>
<comment type="caution">
    <text evidence="2">The sequence shown here is derived from an EMBL/GenBank/DDBJ whole genome shotgun (WGS) entry which is preliminary data.</text>
</comment>
<sequence>MLEPRLQQSFFDCADLLYQVAEPLGRPMGEALQACVGCLTGGGKLLTVGGPLAAHAASLLVRGFERERPPLAALTIAPDPTPLRALGHPGDLLLLFDDLLAAPAAQALVEAAHDQDMAVIAFTGAAPAWRHALAETDVLLAVAHERAARVREVHLLMLHALVDGIDVQLLGEQDPA</sequence>
<dbReference type="RefSeq" id="WP_128201147.1">
    <property type="nucleotide sequence ID" value="NZ_SACT01000011.1"/>
</dbReference>
<dbReference type="Gene3D" id="3.40.50.10490">
    <property type="entry name" value="Glucose-6-phosphate isomerase like protein, domain 1"/>
    <property type="match status" value="1"/>
</dbReference>
<dbReference type="PANTHER" id="PTHR30390">
    <property type="entry name" value="SEDOHEPTULOSE 7-PHOSPHATE ISOMERASE / DNAA INITIATOR-ASSOCIATING FACTOR FOR REPLICATION INITIATION"/>
    <property type="match status" value="1"/>
</dbReference>
<dbReference type="Proteomes" id="UP000288178">
    <property type="component" value="Unassembled WGS sequence"/>
</dbReference>
<organism evidence="2 3">
    <name type="scientific">Rubrivivax albus</name>
    <dbReference type="NCBI Taxonomy" id="2499835"/>
    <lineage>
        <taxon>Bacteria</taxon>
        <taxon>Pseudomonadati</taxon>
        <taxon>Pseudomonadota</taxon>
        <taxon>Betaproteobacteria</taxon>
        <taxon>Burkholderiales</taxon>
        <taxon>Sphaerotilaceae</taxon>
        <taxon>Rubrivivax</taxon>
    </lineage>
</organism>
<dbReference type="GO" id="GO:0016853">
    <property type="term" value="F:isomerase activity"/>
    <property type="evidence" value="ECO:0007669"/>
    <property type="project" value="UniProtKB-KW"/>
</dbReference>
<dbReference type="AlphaFoldDB" id="A0A3S2WQB5"/>
<dbReference type="InterPro" id="IPR046348">
    <property type="entry name" value="SIS_dom_sf"/>
</dbReference>
<keyword evidence="3" id="KW-1185">Reference proteome</keyword>
<keyword evidence="2" id="KW-0413">Isomerase</keyword>
<evidence type="ECO:0000313" key="2">
    <source>
        <dbReference type="EMBL" id="RVT48077.1"/>
    </source>
</evidence>
<proteinExistence type="predicted"/>
<dbReference type="OrthoDB" id="9810929at2"/>
<gene>
    <name evidence="2" type="ORF">ENE75_23085</name>
</gene>
<feature type="domain" description="SIS" evidence="1">
    <location>
        <begin position="35"/>
        <end position="175"/>
    </location>
</feature>
<protein>
    <submittedName>
        <fullName evidence="2">Phosphoheptose isomerase</fullName>
    </submittedName>
</protein>
<evidence type="ECO:0000259" key="1">
    <source>
        <dbReference type="PROSITE" id="PS51464"/>
    </source>
</evidence>
<dbReference type="InterPro" id="IPR050099">
    <property type="entry name" value="SIS_GmhA/DiaA_subfam"/>
</dbReference>
<dbReference type="GO" id="GO:1901135">
    <property type="term" value="P:carbohydrate derivative metabolic process"/>
    <property type="evidence" value="ECO:0007669"/>
    <property type="project" value="InterPro"/>
</dbReference>
<dbReference type="PROSITE" id="PS51464">
    <property type="entry name" value="SIS"/>
    <property type="match status" value="1"/>
</dbReference>
<reference evidence="2 3" key="1">
    <citation type="submission" date="2019-01" db="EMBL/GenBank/DDBJ databases">
        <authorList>
            <person name="Chen W.-M."/>
        </authorList>
    </citation>
    <scope>NUCLEOTIDE SEQUENCE [LARGE SCALE GENOMIC DNA]</scope>
    <source>
        <strain evidence="2 3">ICH-3</strain>
    </source>
</reference>
<dbReference type="EMBL" id="SACT01000011">
    <property type="protein sequence ID" value="RVT48077.1"/>
    <property type="molecule type" value="Genomic_DNA"/>
</dbReference>
<accession>A0A3S2WQB5</accession>
<evidence type="ECO:0000313" key="3">
    <source>
        <dbReference type="Proteomes" id="UP000288178"/>
    </source>
</evidence>
<name>A0A3S2WQB5_9BURK</name>
<dbReference type="InterPro" id="IPR001347">
    <property type="entry name" value="SIS_dom"/>
</dbReference>
<dbReference type="SUPFAM" id="SSF53697">
    <property type="entry name" value="SIS domain"/>
    <property type="match status" value="1"/>
</dbReference>
<dbReference type="PANTHER" id="PTHR30390:SF6">
    <property type="entry name" value="DNAA INITIATOR-ASSOCIATING PROTEIN DIAA"/>
    <property type="match status" value="1"/>
</dbReference>